<sequence>MPNDIAPLILCYESKWNVKGLIFLQENIGWINFSTTISKWEKGSDLFRCKNLEKTLIEYYTQMYGPEGHYNKDTYEAFLDWRIETINNTQWIYHHNVKNPDREASYRLYWQTPISSEHYLTINVSYQVYKESIEAHNAISTFAKRLMGATTIDLSPSAQEQKAAAEKQWPNQKYSEHMEPLRWIRPKKDFVSVEEYFANDDDEK</sequence>
<dbReference type="AlphaFoldDB" id="C5BM01"/>
<organism evidence="1 2">
    <name type="scientific">Teredinibacter turnerae (strain ATCC 39867 / T7901)</name>
    <dbReference type="NCBI Taxonomy" id="377629"/>
    <lineage>
        <taxon>Bacteria</taxon>
        <taxon>Pseudomonadati</taxon>
        <taxon>Pseudomonadota</taxon>
        <taxon>Gammaproteobacteria</taxon>
        <taxon>Cellvibrionales</taxon>
        <taxon>Cellvibrionaceae</taxon>
        <taxon>Teredinibacter</taxon>
    </lineage>
</organism>
<dbReference type="Proteomes" id="UP000009080">
    <property type="component" value="Chromosome"/>
</dbReference>
<keyword evidence="2" id="KW-1185">Reference proteome</keyword>
<dbReference type="EMBL" id="CP001614">
    <property type="protein sequence ID" value="ACR12433.1"/>
    <property type="molecule type" value="Genomic_DNA"/>
</dbReference>
<gene>
    <name evidence="1" type="ordered locus">TERTU_2679</name>
</gene>
<protein>
    <submittedName>
        <fullName evidence="1">Uncharacterized protein</fullName>
    </submittedName>
</protein>
<dbReference type="eggNOG" id="ENOG5033EMP">
    <property type="taxonomic scope" value="Bacteria"/>
</dbReference>
<name>C5BM01_TERTT</name>
<accession>C5BM01</accession>
<evidence type="ECO:0000313" key="1">
    <source>
        <dbReference type="EMBL" id="ACR12433.1"/>
    </source>
</evidence>
<dbReference type="HOGENOM" id="CLU_093185_0_0_6"/>
<dbReference type="KEGG" id="ttu:TERTU_2679"/>
<evidence type="ECO:0000313" key="2">
    <source>
        <dbReference type="Proteomes" id="UP000009080"/>
    </source>
</evidence>
<proteinExistence type="predicted"/>
<reference evidence="1 2" key="1">
    <citation type="journal article" date="2009" name="PLoS ONE">
        <title>The complete genome of Teredinibacter turnerae T7901: an intracellular endosymbiont of marine wood-boring bivalves (shipworms).</title>
        <authorList>
            <person name="Yang J.C."/>
            <person name="Madupu R."/>
            <person name="Durkin A.S."/>
            <person name="Ekborg N.A."/>
            <person name="Pedamallu C.S."/>
            <person name="Hostetler J.B."/>
            <person name="Radune D."/>
            <person name="Toms B.S."/>
            <person name="Henrissat B."/>
            <person name="Coutinho P.M."/>
            <person name="Schwarz S."/>
            <person name="Field L."/>
            <person name="Trindade-Silva A.E."/>
            <person name="Soares C.A.G."/>
            <person name="Elshahawi S."/>
            <person name="Hanora A."/>
            <person name="Schmidt E.W."/>
            <person name="Haygood M.G."/>
            <person name="Posfai J."/>
            <person name="Benner J."/>
            <person name="Madinger C."/>
            <person name="Nove J."/>
            <person name="Anton B."/>
            <person name="Chaudhary K."/>
            <person name="Foster J."/>
            <person name="Holman A."/>
            <person name="Kumar S."/>
            <person name="Lessard P.A."/>
            <person name="Luyten Y.A."/>
            <person name="Slatko B."/>
            <person name="Wood N."/>
            <person name="Wu B."/>
            <person name="Teplitski M."/>
            <person name="Mougous J.D."/>
            <person name="Ward N."/>
            <person name="Eisen J.A."/>
            <person name="Badger J.H."/>
            <person name="Distel D.L."/>
        </authorList>
    </citation>
    <scope>NUCLEOTIDE SEQUENCE [LARGE SCALE GENOMIC DNA]</scope>
    <source>
        <strain evidence="2">ATCC 39867 / T7901</strain>
    </source>
</reference>